<dbReference type="Pfam" id="PF01451">
    <property type="entry name" value="LMWPc"/>
    <property type="match status" value="1"/>
</dbReference>
<reference evidence="6" key="1">
    <citation type="submission" date="2019-02" db="EMBL/GenBank/DDBJ databases">
        <authorList>
            <person name="Li S.-H."/>
        </authorList>
    </citation>
    <scope>NUCLEOTIDE SEQUENCE</scope>
    <source>
        <strain evidence="6">IMCC14734</strain>
    </source>
</reference>
<dbReference type="SMART" id="SM00226">
    <property type="entry name" value="LMWPc"/>
    <property type="match status" value="1"/>
</dbReference>
<organism evidence="6 7">
    <name type="scientific">Candidatus Litorirhabdus singularis</name>
    <dbReference type="NCBI Taxonomy" id="2518993"/>
    <lineage>
        <taxon>Bacteria</taxon>
        <taxon>Pseudomonadati</taxon>
        <taxon>Pseudomonadota</taxon>
        <taxon>Gammaproteobacteria</taxon>
        <taxon>Cellvibrionales</taxon>
        <taxon>Halieaceae</taxon>
        <taxon>Candidatus Litorirhabdus</taxon>
    </lineage>
</organism>
<evidence type="ECO:0000313" key="7">
    <source>
        <dbReference type="Proteomes" id="UP001143362"/>
    </source>
</evidence>
<keyword evidence="4" id="KW-0904">Protein phosphatase</keyword>
<dbReference type="InterPro" id="IPR017867">
    <property type="entry name" value="Tyr_phospatase_low_mol_wt"/>
</dbReference>
<dbReference type="InterPro" id="IPR036196">
    <property type="entry name" value="Ptyr_pPase_sf"/>
</dbReference>
<dbReference type="EC" id="3.1.3.48" evidence="2"/>
<dbReference type="CDD" id="cd16343">
    <property type="entry name" value="LMWPTP"/>
    <property type="match status" value="1"/>
</dbReference>
<gene>
    <name evidence="6" type="ORF">EYC98_10750</name>
</gene>
<dbReference type="SUPFAM" id="SSF52788">
    <property type="entry name" value="Phosphotyrosine protein phosphatases I"/>
    <property type="match status" value="1"/>
</dbReference>
<evidence type="ECO:0000259" key="5">
    <source>
        <dbReference type="SMART" id="SM00226"/>
    </source>
</evidence>
<dbReference type="InterPro" id="IPR050438">
    <property type="entry name" value="LMW_PTPase"/>
</dbReference>
<comment type="caution">
    <text evidence="6">The sequence shown here is derived from an EMBL/GenBank/DDBJ whole genome shotgun (WGS) entry which is preliminary data.</text>
</comment>
<accession>A0ABT3TGA5</accession>
<evidence type="ECO:0000256" key="2">
    <source>
        <dbReference type="ARBA" id="ARBA00013064"/>
    </source>
</evidence>
<dbReference type="PANTHER" id="PTHR11717">
    <property type="entry name" value="LOW MOLECULAR WEIGHT PROTEIN TYROSINE PHOSPHATASE"/>
    <property type="match status" value="1"/>
</dbReference>
<dbReference type="Gene3D" id="3.40.50.2300">
    <property type="match status" value="1"/>
</dbReference>
<evidence type="ECO:0000256" key="3">
    <source>
        <dbReference type="ARBA" id="ARBA00022801"/>
    </source>
</evidence>
<comment type="similarity">
    <text evidence="1">Belongs to the low molecular weight phosphotyrosine protein phosphatase family.</text>
</comment>
<dbReference type="InterPro" id="IPR023485">
    <property type="entry name" value="Ptyr_pPase"/>
</dbReference>
<feature type="domain" description="Phosphotyrosine protein phosphatase I" evidence="5">
    <location>
        <begin position="48"/>
        <end position="197"/>
    </location>
</feature>
<sequence>MVGRQSALTLCRQPDSRVRQCRTGSAQQQIYNLPGGGKMSDVPTDSVVGIMFVCLGNICRSPSAEGICRSKVEQRGWQQWVRVDSTGTAAFNIGKHPDPRAIAAAGRAGYDISHQIARQIAPEDYASNHYIVAMDRVNLSSVKAWAPGGYGGDIGLLMHYAKRATHSQIADPYYAGTEAFDKVIVTLESAIDDLLDVIGQRAGV</sequence>
<keyword evidence="3" id="KW-0378">Hydrolase</keyword>
<evidence type="ECO:0000256" key="4">
    <source>
        <dbReference type="ARBA" id="ARBA00022912"/>
    </source>
</evidence>
<proteinExistence type="inferred from homology"/>
<dbReference type="EMBL" id="SHNN01000002">
    <property type="protein sequence ID" value="MCX2981343.1"/>
    <property type="molecule type" value="Genomic_DNA"/>
</dbReference>
<evidence type="ECO:0000313" key="6">
    <source>
        <dbReference type="EMBL" id="MCX2981343.1"/>
    </source>
</evidence>
<evidence type="ECO:0000256" key="1">
    <source>
        <dbReference type="ARBA" id="ARBA00011063"/>
    </source>
</evidence>
<keyword evidence="7" id="KW-1185">Reference proteome</keyword>
<dbReference type="PANTHER" id="PTHR11717:SF7">
    <property type="entry name" value="LOW MOLECULAR WEIGHT PHOSPHOTYROSINE PROTEIN PHOSPHATASE"/>
    <property type="match status" value="1"/>
</dbReference>
<protein>
    <recommendedName>
        <fullName evidence="2">protein-tyrosine-phosphatase</fullName>
        <ecNumber evidence="2">3.1.3.48</ecNumber>
    </recommendedName>
</protein>
<dbReference type="PRINTS" id="PR00719">
    <property type="entry name" value="LMWPTPASE"/>
</dbReference>
<dbReference type="Proteomes" id="UP001143362">
    <property type="component" value="Unassembled WGS sequence"/>
</dbReference>
<name>A0ABT3TGA5_9GAMM</name>